<organism evidence="1 2">
    <name type="scientific">Diphasiastrum complanatum</name>
    <name type="common">Issler's clubmoss</name>
    <name type="synonym">Lycopodium complanatum</name>
    <dbReference type="NCBI Taxonomy" id="34168"/>
    <lineage>
        <taxon>Eukaryota</taxon>
        <taxon>Viridiplantae</taxon>
        <taxon>Streptophyta</taxon>
        <taxon>Embryophyta</taxon>
        <taxon>Tracheophyta</taxon>
        <taxon>Lycopodiopsida</taxon>
        <taxon>Lycopodiales</taxon>
        <taxon>Lycopodiaceae</taxon>
        <taxon>Lycopodioideae</taxon>
        <taxon>Diphasiastrum</taxon>
    </lineage>
</organism>
<keyword evidence="2" id="KW-1185">Reference proteome</keyword>
<dbReference type="EMBL" id="CM055095">
    <property type="protein sequence ID" value="KAJ7557899.1"/>
    <property type="molecule type" value="Genomic_DNA"/>
</dbReference>
<dbReference type="Proteomes" id="UP001162992">
    <property type="component" value="Chromosome 4"/>
</dbReference>
<protein>
    <submittedName>
        <fullName evidence="1">Uncharacterized protein</fullName>
    </submittedName>
</protein>
<reference evidence="2" key="1">
    <citation type="journal article" date="2024" name="Proc. Natl. Acad. Sci. U.S.A.">
        <title>Extraordinary preservation of gene collinearity over three hundred million years revealed in homosporous lycophytes.</title>
        <authorList>
            <person name="Li C."/>
            <person name="Wickell D."/>
            <person name="Kuo L.Y."/>
            <person name="Chen X."/>
            <person name="Nie B."/>
            <person name="Liao X."/>
            <person name="Peng D."/>
            <person name="Ji J."/>
            <person name="Jenkins J."/>
            <person name="Williams M."/>
            <person name="Shu S."/>
            <person name="Plott C."/>
            <person name="Barry K."/>
            <person name="Rajasekar S."/>
            <person name="Grimwood J."/>
            <person name="Han X."/>
            <person name="Sun S."/>
            <person name="Hou Z."/>
            <person name="He W."/>
            <person name="Dai G."/>
            <person name="Sun C."/>
            <person name="Schmutz J."/>
            <person name="Leebens-Mack J.H."/>
            <person name="Li F.W."/>
            <person name="Wang L."/>
        </authorList>
    </citation>
    <scope>NUCLEOTIDE SEQUENCE [LARGE SCALE GENOMIC DNA]</scope>
    <source>
        <strain evidence="2">cv. PW_Plant_1</strain>
    </source>
</reference>
<evidence type="ECO:0000313" key="1">
    <source>
        <dbReference type="EMBL" id="KAJ7557899.1"/>
    </source>
</evidence>
<evidence type="ECO:0000313" key="2">
    <source>
        <dbReference type="Proteomes" id="UP001162992"/>
    </source>
</evidence>
<name>A0ACC2DUH7_DIPCM</name>
<comment type="caution">
    <text evidence="1">The sequence shown here is derived from an EMBL/GenBank/DDBJ whole genome shotgun (WGS) entry which is preliminary data.</text>
</comment>
<gene>
    <name evidence="1" type="ORF">O6H91_04G014500</name>
</gene>
<sequence>MKLRASSLLLASRMWMVSSASEIIFSLAFLALQHYHKNQFLTTNTILLVAWMTYSQHYHIDQFLTTMINTALLFTTITWINSSPPAQPCYSTIPHQHSLAIPTITWISSSPRT</sequence>
<proteinExistence type="predicted"/>
<accession>A0ACC2DUH7</accession>